<dbReference type="STRING" id="1408254.T458_09030"/>
<protein>
    <submittedName>
        <fullName evidence="7">Helicase</fullName>
    </submittedName>
</protein>
<proteinExistence type="predicted"/>
<dbReference type="eggNOG" id="COG3973">
    <property type="taxonomic scope" value="Bacteria"/>
</dbReference>
<dbReference type="Pfam" id="PF13538">
    <property type="entry name" value="UvrD_C_2"/>
    <property type="match status" value="1"/>
</dbReference>
<evidence type="ECO:0000313" key="7">
    <source>
        <dbReference type="EMBL" id="EST54683.1"/>
    </source>
</evidence>
<dbReference type="GO" id="GO:0003677">
    <property type="term" value="F:DNA binding"/>
    <property type="evidence" value="ECO:0007669"/>
    <property type="project" value="InterPro"/>
</dbReference>
<evidence type="ECO:0000256" key="1">
    <source>
        <dbReference type="ARBA" id="ARBA00022741"/>
    </source>
</evidence>
<dbReference type="EMBL" id="AYJU01000015">
    <property type="protein sequence ID" value="EST54683.1"/>
    <property type="molecule type" value="Genomic_DNA"/>
</dbReference>
<dbReference type="PROSITE" id="PS51198">
    <property type="entry name" value="UVRD_HELICASE_ATP_BIND"/>
    <property type="match status" value="1"/>
</dbReference>
<dbReference type="PANTHER" id="PTHR11070">
    <property type="entry name" value="UVRD / RECB / PCRA DNA HELICASE FAMILY MEMBER"/>
    <property type="match status" value="1"/>
</dbReference>
<dbReference type="SUPFAM" id="SSF52540">
    <property type="entry name" value="P-loop containing nucleoside triphosphate hydrolases"/>
    <property type="match status" value="1"/>
</dbReference>
<dbReference type="GO" id="GO:0005829">
    <property type="term" value="C:cytosol"/>
    <property type="evidence" value="ECO:0007669"/>
    <property type="project" value="TreeGrafter"/>
</dbReference>
<evidence type="ECO:0000313" key="8">
    <source>
        <dbReference type="Proteomes" id="UP000017973"/>
    </source>
</evidence>
<evidence type="ECO:0000256" key="4">
    <source>
        <dbReference type="ARBA" id="ARBA00022840"/>
    </source>
</evidence>
<keyword evidence="2 5" id="KW-0378">Hydrolase</keyword>
<evidence type="ECO:0000256" key="3">
    <source>
        <dbReference type="ARBA" id="ARBA00022806"/>
    </source>
</evidence>
<dbReference type="Proteomes" id="UP000017973">
    <property type="component" value="Unassembled WGS sequence"/>
</dbReference>
<feature type="domain" description="UvrD-like helicase ATP-binding" evidence="6">
    <location>
        <begin position="202"/>
        <end position="532"/>
    </location>
</feature>
<gene>
    <name evidence="7" type="ORF">T458_09030</name>
</gene>
<name>V6MH00_9BACL</name>
<dbReference type="PATRIC" id="fig|1408254.3.peg.1785"/>
<dbReference type="Gene3D" id="3.40.50.300">
    <property type="entry name" value="P-loop containing nucleotide triphosphate hydrolases"/>
    <property type="match status" value="2"/>
</dbReference>
<dbReference type="PANTHER" id="PTHR11070:SF17">
    <property type="entry name" value="DNA HELICASE IV"/>
    <property type="match status" value="1"/>
</dbReference>
<dbReference type="GO" id="GO:0000725">
    <property type="term" value="P:recombinational repair"/>
    <property type="evidence" value="ECO:0007669"/>
    <property type="project" value="TreeGrafter"/>
</dbReference>
<dbReference type="GO" id="GO:0016787">
    <property type="term" value="F:hydrolase activity"/>
    <property type="evidence" value="ECO:0007669"/>
    <property type="project" value="UniProtKB-UniRule"/>
</dbReference>
<keyword evidence="3 5" id="KW-0347">Helicase</keyword>
<dbReference type="AlphaFoldDB" id="V6MH00"/>
<dbReference type="InterPro" id="IPR014016">
    <property type="entry name" value="UvrD-like_ATP-bd"/>
</dbReference>
<dbReference type="InterPro" id="IPR027417">
    <property type="entry name" value="P-loop_NTPase"/>
</dbReference>
<dbReference type="GO" id="GO:0005524">
    <property type="term" value="F:ATP binding"/>
    <property type="evidence" value="ECO:0007669"/>
    <property type="project" value="UniProtKB-UniRule"/>
</dbReference>
<dbReference type="InterPro" id="IPR027785">
    <property type="entry name" value="UvrD-like_helicase_C"/>
</dbReference>
<organism evidence="7 8">
    <name type="scientific">Brevibacillus panacihumi W25</name>
    <dbReference type="NCBI Taxonomy" id="1408254"/>
    <lineage>
        <taxon>Bacteria</taxon>
        <taxon>Bacillati</taxon>
        <taxon>Bacillota</taxon>
        <taxon>Bacilli</taxon>
        <taxon>Bacillales</taxon>
        <taxon>Paenibacillaceae</taxon>
        <taxon>Brevibacillus</taxon>
    </lineage>
</organism>
<evidence type="ECO:0000259" key="6">
    <source>
        <dbReference type="PROSITE" id="PS51198"/>
    </source>
</evidence>
<dbReference type="InterPro" id="IPR000212">
    <property type="entry name" value="DNA_helicase_UvrD/REP"/>
</dbReference>
<evidence type="ECO:0000256" key="5">
    <source>
        <dbReference type="PROSITE-ProRule" id="PRU00560"/>
    </source>
</evidence>
<evidence type="ECO:0000256" key="2">
    <source>
        <dbReference type="ARBA" id="ARBA00022801"/>
    </source>
</evidence>
<reference evidence="7 8" key="1">
    <citation type="journal article" date="2014" name="Genome Announc.">
        <title>Draft Genome Sequence of Brevibacillus panacihumi Strain W25, a Halotolerant Hydrocarbon-Degrading Bacterium.</title>
        <authorList>
            <person name="Wang X."/>
            <person name="Jin D."/>
            <person name="Zhou L."/>
            <person name="Wu L."/>
            <person name="An W."/>
            <person name="Chen Y."/>
            <person name="Zhao L."/>
        </authorList>
    </citation>
    <scope>NUCLEOTIDE SEQUENCE [LARGE SCALE GENOMIC DNA]</scope>
    <source>
        <strain evidence="7 8">W25</strain>
    </source>
</reference>
<dbReference type="HOGENOM" id="CLU_010312_4_0_9"/>
<keyword evidence="4 5" id="KW-0067">ATP-binding</keyword>
<dbReference type="GO" id="GO:0043138">
    <property type="term" value="F:3'-5' DNA helicase activity"/>
    <property type="evidence" value="ECO:0007669"/>
    <property type="project" value="TreeGrafter"/>
</dbReference>
<dbReference type="RefSeq" id="WP_023555784.1">
    <property type="nucleotide sequence ID" value="NZ_KI629782.1"/>
</dbReference>
<comment type="caution">
    <text evidence="7">The sequence shown here is derived from an EMBL/GenBank/DDBJ whole genome shotgun (WGS) entry which is preliminary data.</text>
</comment>
<accession>V6MH00</accession>
<keyword evidence="8" id="KW-1185">Reference proteome</keyword>
<keyword evidence="1 5" id="KW-0547">Nucleotide-binding</keyword>
<feature type="binding site" evidence="5">
    <location>
        <begin position="223"/>
        <end position="230"/>
    </location>
    <ligand>
        <name>ATP</name>
        <dbReference type="ChEBI" id="CHEBI:30616"/>
    </ligand>
</feature>
<dbReference type="Pfam" id="PF00580">
    <property type="entry name" value="UvrD-helicase"/>
    <property type="match status" value="1"/>
</dbReference>
<sequence>MIVNQTEREEREYLANLMSRLREALRKIDTTIDSMHHEIIDAKTYLWENRSELDPAETAANKVDIMLRIDQGEKAVDKRRKLQKLVESPYFGRVDFVADGQSRRDSHYIGVHAFSEDDSQKNFIYDWRSPVASMFYDFEVGKASYSSPAGRVGGEICLKRQYKIKDGVMHYMIESSMNINDEVLQKELSQTSNEKMKNIVATIQKEQNAIIRNEHSHELIIQGVAGSGKTSVALHRVAFLLYRNKGTLTSQNIWIISPNKVFSDYISNILPELGEEKIMEMGIEEIAARELEGVCKFQTFSQQVSELAASHDPSLIERIQWKSGNDMVERLDRFLADRCESYFVPTDVTIDGVHIAKEEILQAYQKAANLPIRKRLEKAASVLAANTRDQDGDKLSAATAKKVKTAIKKMFASLNLLVIYKDFYETMGRPELFTYKKTKLLEFSDVFPLVYLKIHVEGTTGFDEVKHVLVDEMQDYTPVQYAVLSRLFTCKKTILGDCNQSVNPYSSSSITEIKKIFPEADTVELLKSYRSTMEIIRFAQQINRNSRIIPIERHGPCPEIKTGNDRSDEIAAIKKIITSFQKSENRTLGIICKSQIQAETLYQEIMNSCKGVYLLDFSSDQFHEGIIVTSSHLAKGLEFDQVIVPFVDAENYKTDMDRSLLYIACTRAMHMLTLTYSGEVSPFLLRVEESCQNK</sequence>